<dbReference type="STRING" id="1513793.SAMN06296036_12475"/>
<dbReference type="NCBIfam" id="TIGR02147">
    <property type="entry name" value="Fsuc_second"/>
    <property type="match status" value="1"/>
</dbReference>
<organism evidence="2 3">
    <name type="scientific">Pseudobacteriovorax antillogorgiicola</name>
    <dbReference type="NCBI Taxonomy" id="1513793"/>
    <lineage>
        <taxon>Bacteria</taxon>
        <taxon>Pseudomonadati</taxon>
        <taxon>Bdellovibrionota</taxon>
        <taxon>Oligoflexia</taxon>
        <taxon>Oligoflexales</taxon>
        <taxon>Pseudobacteriovoracaceae</taxon>
        <taxon>Pseudobacteriovorax</taxon>
    </lineage>
</organism>
<dbReference type="Proteomes" id="UP000192907">
    <property type="component" value="Unassembled WGS sequence"/>
</dbReference>
<dbReference type="EMBL" id="FWZT01000024">
    <property type="protein sequence ID" value="SMF68901.1"/>
    <property type="molecule type" value="Genomic_DNA"/>
</dbReference>
<dbReference type="Pfam" id="PF14394">
    <property type="entry name" value="DUF4423"/>
    <property type="match status" value="1"/>
</dbReference>
<sequence>MNQVDYILLSSKSSHEALKSLYNFQKQKQPTFSLTILGKKLGISSKGHISDMIRGRRSISRKHWSVLSQVFDLSETQTHYFHCLLEKDHSKCAQQRSYFERQLQSLESMINSRFDSRTLPKVEAPTKSAIEVIEAFNLFNGRPSFRDLLDYFGRHRYREIENTLSFLLEKDFVQEVNGVYFQSQRSQSIQEALDSETDYLKASFIEGCEQIDQYEDRPDQAVFTSEVLCLSQKDYLDLVQEMKAFLTKAKQKTNQGEADQLVKVNLQLYPLGMKI</sequence>
<dbReference type="InterPro" id="IPR025537">
    <property type="entry name" value="DUF4423"/>
</dbReference>
<evidence type="ECO:0000259" key="1">
    <source>
        <dbReference type="Pfam" id="PF14394"/>
    </source>
</evidence>
<gene>
    <name evidence="2" type="ORF">SAMN06296036_12475</name>
</gene>
<dbReference type="GO" id="GO:0003677">
    <property type="term" value="F:DNA binding"/>
    <property type="evidence" value="ECO:0007669"/>
    <property type="project" value="InterPro"/>
</dbReference>
<dbReference type="InterPro" id="IPR010982">
    <property type="entry name" value="Lambda_DNA-bd_dom_sf"/>
</dbReference>
<dbReference type="AlphaFoldDB" id="A0A1Y6CPK9"/>
<feature type="domain" description="DUF4423" evidence="1">
    <location>
        <begin position="158"/>
        <end position="271"/>
    </location>
</feature>
<evidence type="ECO:0000313" key="3">
    <source>
        <dbReference type="Proteomes" id="UP000192907"/>
    </source>
</evidence>
<reference evidence="3" key="1">
    <citation type="submission" date="2017-04" db="EMBL/GenBank/DDBJ databases">
        <authorList>
            <person name="Varghese N."/>
            <person name="Submissions S."/>
        </authorList>
    </citation>
    <scope>NUCLEOTIDE SEQUENCE [LARGE SCALE GENOMIC DNA]</scope>
    <source>
        <strain evidence="3">RKEM611</strain>
    </source>
</reference>
<dbReference type="RefSeq" id="WP_132323921.1">
    <property type="nucleotide sequence ID" value="NZ_FWZT01000024.1"/>
</dbReference>
<name>A0A1Y6CPK9_9BACT</name>
<proteinExistence type="predicted"/>
<dbReference type="InterPro" id="IPR011873">
    <property type="entry name" value="CHP02147"/>
</dbReference>
<protein>
    <submittedName>
        <fullName evidence="2">TIGR02147 family protein</fullName>
    </submittedName>
</protein>
<accession>A0A1Y6CPK9</accession>
<evidence type="ECO:0000313" key="2">
    <source>
        <dbReference type="EMBL" id="SMF68901.1"/>
    </source>
</evidence>
<dbReference type="Gene3D" id="1.10.260.40">
    <property type="entry name" value="lambda repressor-like DNA-binding domains"/>
    <property type="match status" value="1"/>
</dbReference>
<dbReference type="OrthoDB" id="10015316at2"/>
<keyword evidence="3" id="KW-1185">Reference proteome</keyword>